<feature type="non-terminal residue" evidence="1">
    <location>
        <position position="56"/>
    </location>
</feature>
<dbReference type="Proteomes" id="UP001266305">
    <property type="component" value="Unassembled WGS sequence"/>
</dbReference>
<evidence type="ECO:0000313" key="1">
    <source>
        <dbReference type="EMBL" id="KAK2081418.1"/>
    </source>
</evidence>
<dbReference type="EMBL" id="JASSZA010000265">
    <property type="protein sequence ID" value="KAK2081418.1"/>
    <property type="molecule type" value="Genomic_DNA"/>
</dbReference>
<proteinExistence type="predicted"/>
<comment type="caution">
    <text evidence="1">The sequence shown here is derived from an EMBL/GenBank/DDBJ whole genome shotgun (WGS) entry which is preliminary data.</text>
</comment>
<protein>
    <submittedName>
        <fullName evidence="1">Uncharacterized protein</fullName>
    </submittedName>
</protein>
<keyword evidence="2" id="KW-1185">Reference proteome</keyword>
<name>A0ABQ9T9J4_SAGOE</name>
<sequence length="56" mass="6366">MATPTETLKNTHRMNSEDSISNFHTFRSSVNEAHLRNGQESYAHSFRVSLNNSPLC</sequence>
<reference evidence="1 2" key="1">
    <citation type="submission" date="2023-05" db="EMBL/GenBank/DDBJ databases">
        <title>B98-5 Cell Line De Novo Hybrid Assembly: An Optical Mapping Approach.</title>
        <authorList>
            <person name="Kananen K."/>
            <person name="Auerbach J.A."/>
            <person name="Kautto E."/>
            <person name="Blachly J.S."/>
        </authorList>
    </citation>
    <scope>NUCLEOTIDE SEQUENCE [LARGE SCALE GENOMIC DNA]</scope>
    <source>
        <strain evidence="1">B95-8</strain>
        <tissue evidence="1">Cell line</tissue>
    </source>
</reference>
<accession>A0ABQ9T9J4</accession>
<evidence type="ECO:0000313" key="2">
    <source>
        <dbReference type="Proteomes" id="UP001266305"/>
    </source>
</evidence>
<gene>
    <name evidence="1" type="ORF">P7K49_039879</name>
</gene>
<organism evidence="1 2">
    <name type="scientific">Saguinus oedipus</name>
    <name type="common">Cotton-top tamarin</name>
    <name type="synonym">Oedipomidas oedipus</name>
    <dbReference type="NCBI Taxonomy" id="9490"/>
    <lineage>
        <taxon>Eukaryota</taxon>
        <taxon>Metazoa</taxon>
        <taxon>Chordata</taxon>
        <taxon>Craniata</taxon>
        <taxon>Vertebrata</taxon>
        <taxon>Euteleostomi</taxon>
        <taxon>Mammalia</taxon>
        <taxon>Eutheria</taxon>
        <taxon>Euarchontoglires</taxon>
        <taxon>Primates</taxon>
        <taxon>Haplorrhini</taxon>
        <taxon>Platyrrhini</taxon>
        <taxon>Cebidae</taxon>
        <taxon>Callitrichinae</taxon>
        <taxon>Saguinus</taxon>
    </lineage>
</organism>